<accession>A0A5C5U715</accession>
<dbReference type="PROSITE" id="PS51318">
    <property type="entry name" value="TAT"/>
    <property type="match status" value="1"/>
</dbReference>
<evidence type="ECO:0000313" key="3">
    <source>
        <dbReference type="Proteomes" id="UP000315949"/>
    </source>
</evidence>
<proteinExistence type="predicted"/>
<dbReference type="Proteomes" id="UP000315949">
    <property type="component" value="Unassembled WGS sequence"/>
</dbReference>
<dbReference type="AlphaFoldDB" id="A0A5C5U715"/>
<dbReference type="EMBL" id="VOHE01000001">
    <property type="protein sequence ID" value="TWT21696.1"/>
    <property type="molecule type" value="Genomic_DNA"/>
</dbReference>
<dbReference type="PANTHER" id="PTHR43737:SF1">
    <property type="entry name" value="DUF1501 DOMAIN-CONTAINING PROTEIN"/>
    <property type="match status" value="1"/>
</dbReference>
<reference evidence="2 3" key="1">
    <citation type="submission" date="2019-07" db="EMBL/GenBank/DDBJ databases">
        <title>Luteimonas sp. YD-1 nov., isolated from acidic soil.</title>
        <authorList>
            <person name="Zhou J."/>
        </authorList>
    </citation>
    <scope>NUCLEOTIDE SEQUENCE [LARGE SCALE GENOMIC DNA]</scope>
    <source>
        <strain evidence="2 3">YD-1</strain>
    </source>
</reference>
<dbReference type="NCBIfam" id="TIGR01409">
    <property type="entry name" value="TAT_signal_seq"/>
    <property type="match status" value="1"/>
</dbReference>
<evidence type="ECO:0000313" key="2">
    <source>
        <dbReference type="EMBL" id="TWT21696.1"/>
    </source>
</evidence>
<dbReference type="PANTHER" id="PTHR43737">
    <property type="entry name" value="BLL7424 PROTEIN"/>
    <property type="match status" value="1"/>
</dbReference>
<dbReference type="InterPro" id="IPR006311">
    <property type="entry name" value="TAT_signal"/>
</dbReference>
<dbReference type="InterPro" id="IPR019546">
    <property type="entry name" value="TAT_signal_bac_arc"/>
</dbReference>
<protein>
    <submittedName>
        <fullName evidence="2">DUF1501 domain-containing protein</fullName>
    </submittedName>
</protein>
<name>A0A5C5U715_9GAMM</name>
<evidence type="ECO:0000256" key="1">
    <source>
        <dbReference type="ARBA" id="ARBA00022729"/>
    </source>
</evidence>
<dbReference type="RefSeq" id="WP_146309836.1">
    <property type="nucleotide sequence ID" value="NZ_VOHE01000001.1"/>
</dbReference>
<keyword evidence="1" id="KW-0732">Signal</keyword>
<dbReference type="Pfam" id="PF07394">
    <property type="entry name" value="DUF1501"/>
    <property type="match status" value="1"/>
</dbReference>
<comment type="caution">
    <text evidence="2">The sequence shown here is derived from an EMBL/GenBank/DDBJ whole genome shotgun (WGS) entry which is preliminary data.</text>
</comment>
<organism evidence="2 3">
    <name type="scientific">Luteimonas wenzhouensis</name>
    <dbReference type="NCBI Taxonomy" id="2599615"/>
    <lineage>
        <taxon>Bacteria</taxon>
        <taxon>Pseudomonadati</taxon>
        <taxon>Pseudomonadota</taxon>
        <taxon>Gammaproteobacteria</taxon>
        <taxon>Lysobacterales</taxon>
        <taxon>Lysobacteraceae</taxon>
        <taxon>Luteimonas</taxon>
    </lineage>
</organism>
<gene>
    <name evidence="2" type="ORF">FQY79_00750</name>
</gene>
<sequence>MTRIELDRREFLKGCCAAATVGAAGPALFFSGDAKAAANGYDTIVHVFLRGGIDGLNLVFPVSGEDRNHYEEARPRLRVPVSGENAALPLSTGGSATGFGLHGAASGLRDIWADGKLAIVHCCGMQTTVTRSHFDAQQYLDFGTPGSKGNGTGWLARALQAQPGVPSSVVMPALAVNSRMPANMLGATGALTMGSPTDFQLNGGAWAWQAVRQDSPAGFKGVRETLASLWQGNVGIEHAGRAADAALRTVARQAYTATLPDGWPSTNFARQLWTVAQSIRFDLGLRYAALDVGGWDTHESQGNDGGGYYRDRVAELSAALAAFYGELTRTGEMARVTVVVQSEFGRRVRENGSGGTDHGYGNPLLVLGGPVNGGRFYGTWAGLHPETLSPYFGDIPVTTDYRRVFAELLHKRMGHATVDQVFPGFGNHTPLGLFAPASASASATPRAVAPGPVRQPPRQVPQPALADIRTTSAPAEVAGEAASAPIRHRRGTVHLPKRISQPLLRLRLRLYRLMQEHRL</sequence>
<dbReference type="InterPro" id="IPR010869">
    <property type="entry name" value="DUF1501"/>
</dbReference>
<dbReference type="OrthoDB" id="9779968at2"/>
<keyword evidence="3" id="KW-1185">Reference proteome</keyword>